<accession>A0A401JD91</accession>
<protein>
    <submittedName>
        <fullName evidence="1">Uncharacterized protein</fullName>
    </submittedName>
</protein>
<comment type="caution">
    <text evidence="1">The sequence shown here is derived from an EMBL/GenBank/DDBJ whole genome shotgun (WGS) entry which is preliminary data.</text>
</comment>
<proteinExistence type="predicted"/>
<reference evidence="1 2" key="1">
    <citation type="journal article" date="2019" name="Front. Microbiol.">
        <title>Genomes of Neutrophilic Sulfur-Oxidizing Chemolithoautotrophs Representing 9 Proteobacterial Species From 8 Genera.</title>
        <authorList>
            <person name="Watanabe T."/>
            <person name="Kojima H."/>
            <person name="Umezawa K."/>
            <person name="Hori C."/>
            <person name="Takasuka T.E."/>
            <person name="Kato Y."/>
            <person name="Fukui M."/>
        </authorList>
    </citation>
    <scope>NUCLEOTIDE SEQUENCE [LARGE SCALE GENOMIC DNA]</scope>
    <source>
        <strain evidence="1 2">TTN</strain>
    </source>
</reference>
<gene>
    <name evidence="1" type="ORF">SFMTTN_1442</name>
</gene>
<dbReference type="Proteomes" id="UP000286806">
    <property type="component" value="Unassembled WGS sequence"/>
</dbReference>
<keyword evidence="2" id="KW-1185">Reference proteome</keyword>
<organism evidence="1 2">
    <name type="scientific">Sulfuriferula multivorans</name>
    <dbReference type="NCBI Taxonomy" id="1559896"/>
    <lineage>
        <taxon>Bacteria</taxon>
        <taxon>Pseudomonadati</taxon>
        <taxon>Pseudomonadota</taxon>
        <taxon>Betaproteobacteria</taxon>
        <taxon>Nitrosomonadales</taxon>
        <taxon>Sulfuricellaceae</taxon>
        <taxon>Sulfuriferula</taxon>
    </lineage>
</organism>
<name>A0A401JD91_9PROT</name>
<sequence length="37" mass="3984">MENLGALDVLIHVASSPIRGACLSIDYQHGATFQLIE</sequence>
<dbReference type="EMBL" id="BGOW01000013">
    <property type="protein sequence ID" value="GBL45632.1"/>
    <property type="molecule type" value="Genomic_DNA"/>
</dbReference>
<evidence type="ECO:0000313" key="1">
    <source>
        <dbReference type="EMBL" id="GBL45632.1"/>
    </source>
</evidence>
<dbReference type="AlphaFoldDB" id="A0A401JD91"/>
<evidence type="ECO:0000313" key="2">
    <source>
        <dbReference type="Proteomes" id="UP000286806"/>
    </source>
</evidence>